<dbReference type="GO" id="GO:0000978">
    <property type="term" value="F:RNA polymerase II cis-regulatory region sequence-specific DNA binding"/>
    <property type="evidence" value="ECO:0007669"/>
    <property type="project" value="TreeGrafter"/>
</dbReference>
<dbReference type="CDD" id="cd00167">
    <property type="entry name" value="SANT"/>
    <property type="match status" value="2"/>
</dbReference>
<dbReference type="GO" id="GO:0005634">
    <property type="term" value="C:nucleus"/>
    <property type="evidence" value="ECO:0007669"/>
    <property type="project" value="TreeGrafter"/>
</dbReference>
<dbReference type="PROSITE" id="PS50090">
    <property type="entry name" value="MYB_LIKE"/>
    <property type="match status" value="2"/>
</dbReference>
<feature type="domain" description="Myb-like" evidence="1">
    <location>
        <begin position="58"/>
        <end position="108"/>
    </location>
</feature>
<accession>A0A1R2BMJ8</accession>
<dbReference type="PROSITE" id="PS51294">
    <property type="entry name" value="HTH_MYB"/>
    <property type="match status" value="2"/>
</dbReference>
<reference evidence="3 4" key="1">
    <citation type="submission" date="2016-11" db="EMBL/GenBank/DDBJ databases">
        <title>The macronuclear genome of Stentor coeruleus: a giant cell with tiny introns.</title>
        <authorList>
            <person name="Slabodnick M."/>
            <person name="Ruby J.G."/>
            <person name="Reiff S.B."/>
            <person name="Swart E.C."/>
            <person name="Gosai S."/>
            <person name="Prabakaran S."/>
            <person name="Witkowska E."/>
            <person name="Larue G.E."/>
            <person name="Fisher S."/>
            <person name="Freeman R.M."/>
            <person name="Gunawardena J."/>
            <person name="Chu W."/>
            <person name="Stover N.A."/>
            <person name="Gregory B.D."/>
            <person name="Nowacki M."/>
            <person name="Derisi J."/>
            <person name="Roy S.W."/>
            <person name="Marshall W.F."/>
            <person name="Sood P."/>
        </authorList>
    </citation>
    <scope>NUCLEOTIDE SEQUENCE [LARGE SCALE GENOMIC DNA]</scope>
    <source>
        <strain evidence="3">WM001</strain>
    </source>
</reference>
<evidence type="ECO:0008006" key="5">
    <source>
        <dbReference type="Google" id="ProtNLM"/>
    </source>
</evidence>
<feature type="domain" description="Myb-like" evidence="1">
    <location>
        <begin position="1"/>
        <end position="57"/>
    </location>
</feature>
<gene>
    <name evidence="3" type="ORF">SteCoe_22252</name>
</gene>
<dbReference type="PANTHER" id="PTHR45614">
    <property type="entry name" value="MYB PROTEIN-RELATED"/>
    <property type="match status" value="1"/>
</dbReference>
<feature type="domain" description="HTH myb-type" evidence="2">
    <location>
        <begin position="58"/>
        <end position="112"/>
    </location>
</feature>
<name>A0A1R2BMJ8_9CILI</name>
<dbReference type="SUPFAM" id="SSF46689">
    <property type="entry name" value="Homeodomain-like"/>
    <property type="match status" value="2"/>
</dbReference>
<dbReference type="SMART" id="SM00717">
    <property type="entry name" value="SANT"/>
    <property type="match status" value="2"/>
</dbReference>
<keyword evidence="4" id="KW-1185">Reference proteome</keyword>
<dbReference type="GO" id="GO:0000981">
    <property type="term" value="F:DNA-binding transcription factor activity, RNA polymerase II-specific"/>
    <property type="evidence" value="ECO:0007669"/>
    <property type="project" value="TreeGrafter"/>
</dbReference>
<dbReference type="EMBL" id="MPUH01000542">
    <property type="protein sequence ID" value="OMJ78049.1"/>
    <property type="molecule type" value="Genomic_DNA"/>
</dbReference>
<evidence type="ECO:0000313" key="4">
    <source>
        <dbReference type="Proteomes" id="UP000187209"/>
    </source>
</evidence>
<proteinExistence type="predicted"/>
<dbReference type="InterPro" id="IPR017930">
    <property type="entry name" value="Myb_dom"/>
</dbReference>
<evidence type="ECO:0000259" key="1">
    <source>
        <dbReference type="PROSITE" id="PS50090"/>
    </source>
</evidence>
<sequence>MPLKENSWSREEDNLICEFVIEKKIMKWKVIANALNQAFDGELKSGKQCRERWHNYLNPDIKKDVWTKEEKSLIFKLQKKFGNKWSKISQHLPGRTDNSIKNCFYSVIRKNVRKYNKGKPDCEKLKGTIRILLHNPETRDILFNPSLQRKTKTSERSLASKLQVPLSIACPEPQFPTFHPCGDLTTPSTCTSVYSPYYNQYFTFTENLGFQDPTQYPFSPLVNYNFYLFGQNPSICTSEFTKYPENRY</sequence>
<dbReference type="InterPro" id="IPR050560">
    <property type="entry name" value="MYB_TF"/>
</dbReference>
<feature type="domain" description="HTH myb-type" evidence="2">
    <location>
        <begin position="1"/>
        <end position="57"/>
    </location>
</feature>
<evidence type="ECO:0000259" key="2">
    <source>
        <dbReference type="PROSITE" id="PS51294"/>
    </source>
</evidence>
<dbReference type="InterPro" id="IPR001005">
    <property type="entry name" value="SANT/Myb"/>
</dbReference>
<dbReference type="Gene3D" id="1.10.10.60">
    <property type="entry name" value="Homeodomain-like"/>
    <property type="match status" value="2"/>
</dbReference>
<dbReference type="Pfam" id="PF00249">
    <property type="entry name" value="Myb_DNA-binding"/>
    <property type="match status" value="2"/>
</dbReference>
<dbReference type="InterPro" id="IPR009057">
    <property type="entry name" value="Homeodomain-like_sf"/>
</dbReference>
<dbReference type="Proteomes" id="UP000187209">
    <property type="component" value="Unassembled WGS sequence"/>
</dbReference>
<dbReference type="PANTHER" id="PTHR45614:SF25">
    <property type="entry name" value="MYB PROTEIN"/>
    <property type="match status" value="1"/>
</dbReference>
<comment type="caution">
    <text evidence="3">The sequence shown here is derived from an EMBL/GenBank/DDBJ whole genome shotgun (WGS) entry which is preliminary data.</text>
</comment>
<dbReference type="AlphaFoldDB" id="A0A1R2BMJ8"/>
<evidence type="ECO:0000313" key="3">
    <source>
        <dbReference type="EMBL" id="OMJ78049.1"/>
    </source>
</evidence>
<dbReference type="OrthoDB" id="2143914at2759"/>
<organism evidence="3 4">
    <name type="scientific">Stentor coeruleus</name>
    <dbReference type="NCBI Taxonomy" id="5963"/>
    <lineage>
        <taxon>Eukaryota</taxon>
        <taxon>Sar</taxon>
        <taxon>Alveolata</taxon>
        <taxon>Ciliophora</taxon>
        <taxon>Postciliodesmatophora</taxon>
        <taxon>Heterotrichea</taxon>
        <taxon>Heterotrichida</taxon>
        <taxon>Stentoridae</taxon>
        <taxon>Stentor</taxon>
    </lineage>
</organism>
<protein>
    <recommendedName>
        <fullName evidence="5">Myb-like DNA-binding domain containing protein</fullName>
    </recommendedName>
</protein>